<dbReference type="AlphaFoldDB" id="A0A1F4ZCC8"/>
<dbReference type="InterPro" id="IPR000182">
    <property type="entry name" value="GNAT_dom"/>
</dbReference>
<dbReference type="CDD" id="cd04301">
    <property type="entry name" value="NAT_SF"/>
    <property type="match status" value="1"/>
</dbReference>
<dbReference type="Gene3D" id="3.40.630.30">
    <property type="match status" value="1"/>
</dbReference>
<accession>A0A1F4ZCC8</accession>
<comment type="caution">
    <text evidence="2">The sequence shown here is derived from an EMBL/GenBank/DDBJ whole genome shotgun (WGS) entry which is preliminary data.</text>
</comment>
<dbReference type="PROSITE" id="PS51186">
    <property type="entry name" value="GNAT"/>
    <property type="match status" value="1"/>
</dbReference>
<dbReference type="SUPFAM" id="SSF55729">
    <property type="entry name" value="Acyl-CoA N-acyltransferases (Nat)"/>
    <property type="match status" value="1"/>
</dbReference>
<dbReference type="STRING" id="1797259.A2989_01210"/>
<organism evidence="2 3">
    <name type="scientific">Candidatus Amesbacteria bacterium RIFCSPLOWO2_01_FULL_48_25</name>
    <dbReference type="NCBI Taxonomy" id="1797259"/>
    <lineage>
        <taxon>Bacteria</taxon>
        <taxon>Candidatus Amesiibacteriota</taxon>
    </lineage>
</organism>
<evidence type="ECO:0000313" key="3">
    <source>
        <dbReference type="Proteomes" id="UP000177080"/>
    </source>
</evidence>
<dbReference type="Pfam" id="PF00583">
    <property type="entry name" value="Acetyltransf_1"/>
    <property type="match status" value="1"/>
</dbReference>
<protein>
    <recommendedName>
        <fullName evidence="1">N-acetyltransferase domain-containing protein</fullName>
    </recommendedName>
</protein>
<reference evidence="2 3" key="1">
    <citation type="journal article" date="2016" name="Nat. Commun.">
        <title>Thousands of microbial genomes shed light on interconnected biogeochemical processes in an aquifer system.</title>
        <authorList>
            <person name="Anantharaman K."/>
            <person name="Brown C.T."/>
            <person name="Hug L.A."/>
            <person name="Sharon I."/>
            <person name="Castelle C.J."/>
            <person name="Probst A.J."/>
            <person name="Thomas B.C."/>
            <person name="Singh A."/>
            <person name="Wilkins M.J."/>
            <person name="Karaoz U."/>
            <person name="Brodie E.L."/>
            <person name="Williams K.H."/>
            <person name="Hubbard S.S."/>
            <person name="Banfield J.F."/>
        </authorList>
    </citation>
    <scope>NUCLEOTIDE SEQUENCE [LARGE SCALE GENOMIC DNA]</scope>
</reference>
<dbReference type="PANTHER" id="PTHR43415">
    <property type="entry name" value="SPERMIDINE N(1)-ACETYLTRANSFERASE"/>
    <property type="match status" value="1"/>
</dbReference>
<gene>
    <name evidence="2" type="ORF">A2989_01210</name>
</gene>
<name>A0A1F4ZCC8_9BACT</name>
<dbReference type="EMBL" id="MEXN01000003">
    <property type="protein sequence ID" value="OGD03999.1"/>
    <property type="molecule type" value="Genomic_DNA"/>
</dbReference>
<proteinExistence type="predicted"/>
<dbReference type="GO" id="GO:0016747">
    <property type="term" value="F:acyltransferase activity, transferring groups other than amino-acyl groups"/>
    <property type="evidence" value="ECO:0007669"/>
    <property type="project" value="InterPro"/>
</dbReference>
<dbReference type="InterPro" id="IPR016181">
    <property type="entry name" value="Acyl_CoA_acyltransferase"/>
</dbReference>
<feature type="domain" description="N-acetyltransferase" evidence="1">
    <location>
        <begin position="17"/>
        <end position="182"/>
    </location>
</feature>
<evidence type="ECO:0000313" key="2">
    <source>
        <dbReference type="EMBL" id="OGD03999.1"/>
    </source>
</evidence>
<dbReference type="Proteomes" id="UP000177080">
    <property type="component" value="Unassembled WGS sequence"/>
</dbReference>
<evidence type="ECO:0000259" key="1">
    <source>
        <dbReference type="PROSITE" id="PS51186"/>
    </source>
</evidence>
<sequence>MKLGDILEKSRAKDSSYIIRYIKWEDIDDLLQFANKLSREDTYVMLSGEEITRKQQVEYVANSISMMEKGEKIHLVVSSKGRIVGNAEVRPEERRRKHVGSVTIAIDKDHRGRGLGVKLLGHIIQEARKLGYRLLMISVFEINKAGIKAYENAGFVKYGLLPGALYYRGEYVNEVYYYCRLYESIGHVSNKEESPKKPKR</sequence>
<dbReference type="PANTHER" id="PTHR43415:SF3">
    <property type="entry name" value="GNAT-FAMILY ACETYLTRANSFERASE"/>
    <property type="match status" value="1"/>
</dbReference>